<dbReference type="EMBL" id="UHJJ01000007">
    <property type="protein sequence ID" value="SUQ14726.1"/>
    <property type="molecule type" value="Genomic_DNA"/>
</dbReference>
<dbReference type="PANTHER" id="PTHR43649:SF14">
    <property type="entry name" value="BLR3389 PROTEIN"/>
    <property type="match status" value="1"/>
</dbReference>
<dbReference type="SUPFAM" id="SSF53850">
    <property type="entry name" value="Periplasmic binding protein-like II"/>
    <property type="match status" value="1"/>
</dbReference>
<keyword evidence="3" id="KW-1185">Reference proteome</keyword>
<evidence type="ECO:0000256" key="1">
    <source>
        <dbReference type="SAM" id="SignalP"/>
    </source>
</evidence>
<accession>A0A315ZW89</accession>
<feature type="signal peptide" evidence="1">
    <location>
        <begin position="1"/>
        <end position="22"/>
    </location>
</feature>
<evidence type="ECO:0000313" key="3">
    <source>
        <dbReference type="Proteomes" id="UP000254051"/>
    </source>
</evidence>
<dbReference type="Pfam" id="PF01547">
    <property type="entry name" value="SBP_bac_1"/>
    <property type="match status" value="1"/>
</dbReference>
<dbReference type="Proteomes" id="UP000254051">
    <property type="component" value="Unassembled WGS sequence"/>
</dbReference>
<dbReference type="RefSeq" id="WP_109711866.1">
    <property type="nucleotide sequence ID" value="NZ_QGDS01000007.1"/>
</dbReference>
<sequence length="448" mass="49378">MKKRMKKIAGLLMAATMVVSLAAGCGAGTESDSAKETSGEKTSGDEKEIVFWNIGTEEVDKAIYDKAIDLYNSTTDSGYTVTSVPTQNDTYKEKLIIAMSSGECPDMYLSWSGGPMNEYIKSGYAQPITDLFNNSELPDRLMDAAIAQAKYKDDIYAVPFMNVSLSGIYYNKDLFAEYGLEVPKTIGELEKVCDTFVENGITPFALANSTKWTGSMYFMNLAARKGGLEPFNDAVAGTGTFEDESFIYAGEKIAEWTEKGYFPEGVNSLSEDDGQARQLLYQEKAAMDLIGSWYTGLIQQDSEEFYEKMGWFPFPALEGSDADPSIMIGTIGDNFISFNCKDEKLAAAFDCATKFSEEEIVDFMVESGKTPPIKGIEKKITDPISKLVVEAANSASATQLWYDQYLPPAVAQVHLDTSQELFGLTMKPDEAAKQMQEAMKEYLEESAE</sequence>
<dbReference type="PANTHER" id="PTHR43649">
    <property type="entry name" value="ARABINOSE-BINDING PROTEIN-RELATED"/>
    <property type="match status" value="1"/>
</dbReference>
<name>A0A315ZW89_9FIRM</name>
<protein>
    <submittedName>
        <fullName evidence="2">Carbohydrate ABC transporter substrate-binding protein, CUT1 family</fullName>
    </submittedName>
</protein>
<evidence type="ECO:0000313" key="2">
    <source>
        <dbReference type="EMBL" id="SUQ14726.1"/>
    </source>
</evidence>
<dbReference type="OrthoDB" id="94797at2"/>
<organism evidence="2 3">
    <name type="scientific">Faecalicatena contorta</name>
    <dbReference type="NCBI Taxonomy" id="39482"/>
    <lineage>
        <taxon>Bacteria</taxon>
        <taxon>Bacillati</taxon>
        <taxon>Bacillota</taxon>
        <taxon>Clostridia</taxon>
        <taxon>Lachnospirales</taxon>
        <taxon>Lachnospiraceae</taxon>
        <taxon>Faecalicatena</taxon>
    </lineage>
</organism>
<dbReference type="Gene3D" id="3.40.190.10">
    <property type="entry name" value="Periplasmic binding protein-like II"/>
    <property type="match status" value="2"/>
</dbReference>
<gene>
    <name evidence="2" type="ORF">SAMN05216529_107182</name>
</gene>
<proteinExistence type="predicted"/>
<reference evidence="3" key="1">
    <citation type="submission" date="2017-07" db="EMBL/GenBank/DDBJ databases">
        <authorList>
            <person name="Varghese N."/>
            <person name="Submissions S."/>
        </authorList>
    </citation>
    <scope>NUCLEOTIDE SEQUENCE [LARGE SCALE GENOMIC DNA]</scope>
    <source>
        <strain evidence="3">NLAE-zl-C134</strain>
    </source>
</reference>
<dbReference type="InterPro" id="IPR050490">
    <property type="entry name" value="Bact_solute-bd_prot1"/>
</dbReference>
<dbReference type="AlphaFoldDB" id="A0A315ZW89"/>
<dbReference type="PROSITE" id="PS51257">
    <property type="entry name" value="PROKAR_LIPOPROTEIN"/>
    <property type="match status" value="1"/>
</dbReference>
<keyword evidence="1" id="KW-0732">Signal</keyword>
<dbReference type="InterPro" id="IPR006059">
    <property type="entry name" value="SBP"/>
</dbReference>
<feature type="chain" id="PRO_5043163543" evidence="1">
    <location>
        <begin position="23"/>
        <end position="448"/>
    </location>
</feature>